<evidence type="ECO:0000256" key="1">
    <source>
        <dbReference type="ARBA" id="ARBA00004613"/>
    </source>
</evidence>
<evidence type="ECO:0000256" key="6">
    <source>
        <dbReference type="ARBA" id="ARBA00023136"/>
    </source>
</evidence>
<dbReference type="InParanoid" id="B9RCW6"/>
<gene>
    <name evidence="12" type="ORF">RCOM_1621600</name>
</gene>
<feature type="chain" id="PRO_5002890876" evidence="11">
    <location>
        <begin position="29"/>
        <end position="596"/>
    </location>
</feature>
<dbReference type="FunFam" id="3.20.20.80:FF:000023">
    <property type="entry name" value="heparanase-like protein 3"/>
    <property type="match status" value="1"/>
</dbReference>
<dbReference type="AlphaFoldDB" id="B9RCW6"/>
<dbReference type="Gene3D" id="3.20.20.80">
    <property type="entry name" value="Glycosidases"/>
    <property type="match status" value="1"/>
</dbReference>
<keyword evidence="3" id="KW-0964">Secreted</keyword>
<dbReference type="GO" id="GO:0005765">
    <property type="term" value="C:lysosomal membrane"/>
    <property type="evidence" value="ECO:0007669"/>
    <property type="project" value="UniProtKB-SubCell"/>
</dbReference>
<evidence type="ECO:0000256" key="3">
    <source>
        <dbReference type="ARBA" id="ARBA00022525"/>
    </source>
</evidence>
<dbReference type="EMBL" id="EQ973775">
    <property type="protein sequence ID" value="EEF50783.1"/>
    <property type="molecule type" value="Genomic_DNA"/>
</dbReference>
<dbReference type="InterPro" id="IPR017853">
    <property type="entry name" value="GH"/>
</dbReference>
<evidence type="ECO:0000256" key="8">
    <source>
        <dbReference type="ARBA" id="ARBA00023228"/>
    </source>
</evidence>
<keyword evidence="7" id="KW-0325">Glycoprotein</keyword>
<evidence type="ECO:0000256" key="5">
    <source>
        <dbReference type="ARBA" id="ARBA00022801"/>
    </source>
</evidence>
<sequence length="596" mass="66144">MANPRLCSFLLVVFSSLLSLLSSNSVNAEVVQVTVRGLTSRASTDENFICATLDWWPDTKCDYGQCPWGQAGILNLDLENKILANAIKAFDPLRIRIGGSLQDQLVYQVGNYIKKFPHFKRRDGDDYLFGFTRGSLPMDRWDQINALFNQTGVKLTFGLNALIGKQKSKDDGSILWVGDWDPQNARDFMKYTISKGYHIDSYELGNELCGSGVSARLDAVEYGNDVIALRKLVNELYPDPNSRPAVLGPAGFYDQQWFNTFLMTVGPNVVDGVTHHIYNLGAGVDKALINKIQDPYFLDQIAQTFKDVSDSVRQFGPWSGPWVGESGGAYNSGGKDVSHTFANGFWYLDQLGMTSTYNHKVYCRQAFIGGNYGLLNTTSFIPNPDYYGALLWHRLMGKQVLATSHNASPYLRAYSHCSKKKPGITLLLINMSNQTSYSVSVIDDDNFFASNSANQYSSAGNEQREEYHLTPKDGNIQSDVLLLNGTPLQLTDSLDIPAMKPQLVDPSSPITVAPDSFVYVTIKDFKAPALDDVKVKGLASKCRYNQCPWGHSGLFTLDVKNKILWNAVKAFNPLRIRVGGSLQDQLVASPCRDAIN</sequence>
<keyword evidence="6" id="KW-0472">Membrane</keyword>
<evidence type="ECO:0000256" key="11">
    <source>
        <dbReference type="SAM" id="SignalP"/>
    </source>
</evidence>
<comment type="similarity">
    <text evidence="2">Belongs to the glycosyl hydrolase 79 family.</text>
</comment>
<dbReference type="SUPFAM" id="SSF51445">
    <property type="entry name" value="(Trans)glycosidases"/>
    <property type="match status" value="1"/>
</dbReference>
<evidence type="ECO:0000256" key="9">
    <source>
        <dbReference type="ARBA" id="ARBA00023765"/>
    </source>
</evidence>
<dbReference type="GO" id="GO:0004566">
    <property type="term" value="F:beta-glucuronidase activity"/>
    <property type="evidence" value="ECO:0000318"/>
    <property type="project" value="GO_Central"/>
</dbReference>
<feature type="signal peptide" evidence="11">
    <location>
        <begin position="1"/>
        <end position="28"/>
    </location>
</feature>
<dbReference type="GO" id="GO:0005576">
    <property type="term" value="C:extracellular region"/>
    <property type="evidence" value="ECO:0007669"/>
    <property type="project" value="UniProtKB-SubCell"/>
</dbReference>
<dbReference type="PANTHER" id="PTHR14363">
    <property type="entry name" value="HEPARANASE-RELATED"/>
    <property type="match status" value="1"/>
</dbReference>
<evidence type="ECO:0000256" key="7">
    <source>
        <dbReference type="ARBA" id="ARBA00023180"/>
    </source>
</evidence>
<keyword evidence="4 11" id="KW-0732">Signal</keyword>
<proteinExistence type="inferred from homology"/>
<reference evidence="13" key="1">
    <citation type="journal article" date="2010" name="Nat. Biotechnol.">
        <title>Draft genome sequence of the oilseed species Ricinus communis.</title>
        <authorList>
            <person name="Chan A.P."/>
            <person name="Crabtree J."/>
            <person name="Zhao Q."/>
            <person name="Lorenzi H."/>
            <person name="Orvis J."/>
            <person name="Puiu D."/>
            <person name="Melake-Berhan A."/>
            <person name="Jones K.M."/>
            <person name="Redman J."/>
            <person name="Chen G."/>
            <person name="Cahoon E.B."/>
            <person name="Gedil M."/>
            <person name="Stanke M."/>
            <person name="Haas B.J."/>
            <person name="Wortman J.R."/>
            <person name="Fraser-Liggett C.M."/>
            <person name="Ravel J."/>
            <person name="Rabinowicz P.D."/>
        </authorList>
    </citation>
    <scope>NUCLEOTIDE SEQUENCE [LARGE SCALE GENOMIC DNA]</scope>
    <source>
        <strain evidence="13">cv. Hale</strain>
    </source>
</reference>
<dbReference type="Pfam" id="PF03662">
    <property type="entry name" value="Glyco_hydro_79n"/>
    <property type="match status" value="2"/>
</dbReference>
<keyword evidence="13" id="KW-1185">Reference proteome</keyword>
<comment type="subcellular location">
    <subcellularLocation>
        <location evidence="9">Lysosome membrane</location>
        <topology evidence="9">Peripheral membrane protein</topology>
    </subcellularLocation>
    <subcellularLocation>
        <location evidence="1">Secreted</location>
    </subcellularLocation>
</comment>
<evidence type="ECO:0000256" key="2">
    <source>
        <dbReference type="ARBA" id="ARBA00009800"/>
    </source>
</evidence>
<comment type="function">
    <text evidence="10">Endoglycosidase which is a cell surface and extracellular matrix-degrading enzyme. Cleaves heparan sulfate proteoglycans (HSPGs) into heparan sulfate side chains and core proteoglycans.</text>
</comment>
<evidence type="ECO:0000313" key="13">
    <source>
        <dbReference type="Proteomes" id="UP000008311"/>
    </source>
</evidence>
<organism evidence="12 13">
    <name type="scientific">Ricinus communis</name>
    <name type="common">Castor bean</name>
    <dbReference type="NCBI Taxonomy" id="3988"/>
    <lineage>
        <taxon>Eukaryota</taxon>
        <taxon>Viridiplantae</taxon>
        <taxon>Streptophyta</taxon>
        <taxon>Embryophyta</taxon>
        <taxon>Tracheophyta</taxon>
        <taxon>Spermatophyta</taxon>
        <taxon>Magnoliopsida</taxon>
        <taxon>eudicotyledons</taxon>
        <taxon>Gunneridae</taxon>
        <taxon>Pentapetalae</taxon>
        <taxon>rosids</taxon>
        <taxon>fabids</taxon>
        <taxon>Malpighiales</taxon>
        <taxon>Euphorbiaceae</taxon>
        <taxon>Acalyphoideae</taxon>
        <taxon>Acalypheae</taxon>
        <taxon>Ricinus</taxon>
    </lineage>
</organism>
<dbReference type="Proteomes" id="UP000008311">
    <property type="component" value="Unassembled WGS sequence"/>
</dbReference>
<accession>B9RCW6</accession>
<dbReference type="eggNOG" id="ENOG502QQST">
    <property type="taxonomic scope" value="Eukaryota"/>
</dbReference>
<keyword evidence="8" id="KW-0458">Lysosome</keyword>
<name>B9RCW6_RICCO</name>
<dbReference type="InterPro" id="IPR005199">
    <property type="entry name" value="Glyco_hydro_79"/>
</dbReference>
<evidence type="ECO:0000313" key="12">
    <source>
        <dbReference type="EMBL" id="EEF50783.1"/>
    </source>
</evidence>
<keyword evidence="5" id="KW-0378">Hydrolase</keyword>
<dbReference type="PANTHER" id="PTHR14363:SF13">
    <property type="entry name" value="OS07G0598400 PROTEIN"/>
    <property type="match status" value="1"/>
</dbReference>
<protein>
    <submittedName>
        <fullName evidence="12">Heparanase, putative</fullName>
    </submittedName>
</protein>
<evidence type="ECO:0000256" key="4">
    <source>
        <dbReference type="ARBA" id="ARBA00022729"/>
    </source>
</evidence>
<evidence type="ECO:0000256" key="10">
    <source>
        <dbReference type="ARBA" id="ARBA00055929"/>
    </source>
</evidence>